<dbReference type="AlphaFoldDB" id="A0A8H3BQT4"/>
<gene>
    <name evidence="2" type="ORF">RDB_LOCUS89710</name>
</gene>
<sequence length="103" mass="11617">MLLEEDRPQSRGKTYYPTPGETIIHPKQGDNVGFRVGDQWILYEVIRVNTAPHPGCGSGGLYTLTRKEPQPHFKGDNVITATREQIQFPPEVEGVLEWDVVVD</sequence>
<name>A0A8H3BQT4_9AGAM</name>
<organism evidence="2 3">
    <name type="scientific">Rhizoctonia solani</name>
    <dbReference type="NCBI Taxonomy" id="456999"/>
    <lineage>
        <taxon>Eukaryota</taxon>
        <taxon>Fungi</taxon>
        <taxon>Dikarya</taxon>
        <taxon>Basidiomycota</taxon>
        <taxon>Agaricomycotina</taxon>
        <taxon>Agaricomycetes</taxon>
        <taxon>Cantharellales</taxon>
        <taxon>Ceratobasidiaceae</taxon>
        <taxon>Rhizoctonia</taxon>
    </lineage>
</organism>
<evidence type="ECO:0000313" key="3">
    <source>
        <dbReference type="Proteomes" id="UP000663888"/>
    </source>
</evidence>
<reference evidence="2" key="1">
    <citation type="submission" date="2021-01" db="EMBL/GenBank/DDBJ databases">
        <authorList>
            <person name="Kaushik A."/>
        </authorList>
    </citation>
    <scope>NUCLEOTIDE SEQUENCE</scope>
    <source>
        <strain evidence="2">AG4-R118</strain>
    </source>
</reference>
<evidence type="ECO:0000313" key="2">
    <source>
        <dbReference type="EMBL" id="CAE6461795.1"/>
    </source>
</evidence>
<proteinExistence type="predicted"/>
<evidence type="ECO:0000256" key="1">
    <source>
        <dbReference type="SAM" id="MobiDB-lite"/>
    </source>
</evidence>
<protein>
    <submittedName>
        <fullName evidence="2">Uncharacterized protein</fullName>
    </submittedName>
</protein>
<feature type="region of interest" description="Disordered" evidence="1">
    <location>
        <begin position="1"/>
        <end position="27"/>
    </location>
</feature>
<comment type="caution">
    <text evidence="2">The sequence shown here is derived from an EMBL/GenBank/DDBJ whole genome shotgun (WGS) entry which is preliminary data.</text>
</comment>
<dbReference type="Proteomes" id="UP000663888">
    <property type="component" value="Unassembled WGS sequence"/>
</dbReference>
<dbReference type="EMBL" id="CAJMWX010001052">
    <property type="protein sequence ID" value="CAE6461795.1"/>
    <property type="molecule type" value="Genomic_DNA"/>
</dbReference>
<accession>A0A8H3BQT4</accession>